<sequence length="201" mass="22131">MEERADDLDARTVMEELREAVRSSQLTQTAFAAALGTSQPRLSTYLSGAVSPSARFFVRVRRVGTALGDLHRLHLLSAPALGVALRLALTDGQEDWAFRLVVQGRDHLRLVLARHPHLIAGWTAPPLSSGRQDWDTLTASVTGHEFIEAGLEPPSWTAREPLGEPWTFTGVLLRPEEVRDATPAWLAALNIFLPERDLVTA</sequence>
<evidence type="ECO:0000313" key="3">
    <source>
        <dbReference type="Proteomes" id="UP000565572"/>
    </source>
</evidence>
<dbReference type="SMART" id="SM00530">
    <property type="entry name" value="HTH_XRE"/>
    <property type="match status" value="1"/>
</dbReference>
<dbReference type="InterPro" id="IPR001387">
    <property type="entry name" value="Cro/C1-type_HTH"/>
</dbReference>
<name>A0A7W5P7Z6_9ACTN</name>
<comment type="caution">
    <text evidence="2">The sequence shown here is derived from an EMBL/GenBank/DDBJ whole genome shotgun (WGS) entry which is preliminary data.</text>
</comment>
<evidence type="ECO:0000259" key="1">
    <source>
        <dbReference type="PROSITE" id="PS50943"/>
    </source>
</evidence>
<dbReference type="Gene3D" id="1.10.260.40">
    <property type="entry name" value="lambda repressor-like DNA-binding domains"/>
    <property type="match status" value="1"/>
</dbReference>
<dbReference type="GO" id="GO:0003677">
    <property type="term" value="F:DNA binding"/>
    <property type="evidence" value="ECO:0007669"/>
    <property type="project" value="InterPro"/>
</dbReference>
<dbReference type="CDD" id="cd00093">
    <property type="entry name" value="HTH_XRE"/>
    <property type="match status" value="1"/>
</dbReference>
<accession>A0A7W5P7Z6</accession>
<protein>
    <submittedName>
        <fullName evidence="2">Transcriptional regulator with XRE-family HTH domain</fullName>
    </submittedName>
</protein>
<dbReference type="RefSeq" id="WP_183339667.1">
    <property type="nucleotide sequence ID" value="NZ_JACHZG010000001.1"/>
</dbReference>
<gene>
    <name evidence="2" type="ORF">FHX39_002987</name>
</gene>
<dbReference type="InterPro" id="IPR010982">
    <property type="entry name" value="Lambda_DNA-bd_dom_sf"/>
</dbReference>
<feature type="domain" description="HTH cro/C1-type" evidence="1">
    <location>
        <begin position="17"/>
        <end position="70"/>
    </location>
</feature>
<proteinExistence type="predicted"/>
<dbReference type="EMBL" id="JACHZG010000001">
    <property type="protein sequence ID" value="MBB3328043.1"/>
    <property type="molecule type" value="Genomic_DNA"/>
</dbReference>
<evidence type="ECO:0000313" key="2">
    <source>
        <dbReference type="EMBL" id="MBB3328043.1"/>
    </source>
</evidence>
<dbReference type="SUPFAM" id="SSF47413">
    <property type="entry name" value="lambda repressor-like DNA-binding domains"/>
    <property type="match status" value="1"/>
</dbReference>
<dbReference type="Proteomes" id="UP000565572">
    <property type="component" value="Unassembled WGS sequence"/>
</dbReference>
<dbReference type="AlphaFoldDB" id="A0A7W5P7Z6"/>
<keyword evidence="3" id="KW-1185">Reference proteome</keyword>
<reference evidence="2 3" key="1">
    <citation type="submission" date="2020-08" db="EMBL/GenBank/DDBJ databases">
        <title>Sequencing the genomes of 1000 actinobacteria strains.</title>
        <authorList>
            <person name="Klenk H.-P."/>
        </authorList>
    </citation>
    <scope>NUCLEOTIDE SEQUENCE [LARGE SCALE GENOMIC DNA]</scope>
    <source>
        <strain evidence="2 3">DSM 11053</strain>
    </source>
</reference>
<dbReference type="PROSITE" id="PS50943">
    <property type="entry name" value="HTH_CROC1"/>
    <property type="match status" value="1"/>
</dbReference>
<organism evidence="2 3">
    <name type="scientific">Microlunatus antarcticus</name>
    <dbReference type="NCBI Taxonomy" id="53388"/>
    <lineage>
        <taxon>Bacteria</taxon>
        <taxon>Bacillati</taxon>
        <taxon>Actinomycetota</taxon>
        <taxon>Actinomycetes</taxon>
        <taxon>Propionibacteriales</taxon>
        <taxon>Propionibacteriaceae</taxon>
        <taxon>Microlunatus</taxon>
    </lineage>
</organism>